<proteinExistence type="predicted"/>
<accession>A0ABT9US06</accession>
<dbReference type="RefSeq" id="WP_307483993.1">
    <property type="nucleotide sequence ID" value="NZ_JAUSUF010000002.1"/>
</dbReference>
<dbReference type="InterPro" id="IPR051556">
    <property type="entry name" value="N-term/lysine_N-AcTrnsfr"/>
</dbReference>
<comment type="caution">
    <text evidence="4">The sequence shown here is derived from an EMBL/GenBank/DDBJ whole genome shotgun (WGS) entry which is preliminary data.</text>
</comment>
<dbReference type="PANTHER" id="PTHR42919:SF8">
    <property type="entry name" value="N-ALPHA-ACETYLTRANSFERASE 50"/>
    <property type="match status" value="1"/>
</dbReference>
<protein>
    <submittedName>
        <fullName evidence="4">Ribosomal protein S18 acetylase RimI-like enzyme</fullName>
    </submittedName>
</protein>
<name>A0ABT9US06_9FIRM</name>
<evidence type="ECO:0000259" key="3">
    <source>
        <dbReference type="PROSITE" id="PS51186"/>
    </source>
</evidence>
<evidence type="ECO:0000256" key="1">
    <source>
        <dbReference type="ARBA" id="ARBA00022679"/>
    </source>
</evidence>
<keyword evidence="2" id="KW-0012">Acyltransferase</keyword>
<evidence type="ECO:0000313" key="4">
    <source>
        <dbReference type="EMBL" id="MDQ0149059.1"/>
    </source>
</evidence>
<dbReference type="PANTHER" id="PTHR42919">
    <property type="entry name" value="N-ALPHA-ACETYLTRANSFERASE"/>
    <property type="match status" value="1"/>
</dbReference>
<keyword evidence="1" id="KW-0808">Transferase</keyword>
<dbReference type="Pfam" id="PF00583">
    <property type="entry name" value="Acetyltransf_1"/>
    <property type="match status" value="1"/>
</dbReference>
<dbReference type="InterPro" id="IPR016181">
    <property type="entry name" value="Acyl_CoA_acyltransferase"/>
</dbReference>
<sequence length="285" mass="34561">MIYYEKLSSKNFSNLIELVDEFSKINNYRCNIVDIYKKLNFIKKFFYKNKVTLILLDNKYIGYIYYETVTVDTIVINDLYIKEDFLEYVNIIEFNKFQNKILIYQVYEDDLTKKILLANDFKRGRITKLLHLNIVYFHKIYENKRISFRTFKKDVDETLRCNLQNNIFDSNDRIPLQIKDIKYEEKQDFYKKDLCIFMLLDNKEIGYGQIVYNKNMYMIVNFGVLKEYRGLGYGEYLLNYLVNIAYNLNITDLYIRVDYENYKASNLYSKIGFKFVGYYATWIKS</sequence>
<dbReference type="Gene3D" id="3.40.630.30">
    <property type="match status" value="1"/>
</dbReference>
<dbReference type="Proteomes" id="UP001228504">
    <property type="component" value="Unassembled WGS sequence"/>
</dbReference>
<organism evidence="4 5">
    <name type="scientific">Eubacterium multiforme</name>
    <dbReference type="NCBI Taxonomy" id="83339"/>
    <lineage>
        <taxon>Bacteria</taxon>
        <taxon>Bacillati</taxon>
        <taxon>Bacillota</taxon>
        <taxon>Clostridia</taxon>
        <taxon>Eubacteriales</taxon>
        <taxon>Eubacteriaceae</taxon>
        <taxon>Eubacterium</taxon>
    </lineage>
</organism>
<evidence type="ECO:0000256" key="2">
    <source>
        <dbReference type="ARBA" id="ARBA00023315"/>
    </source>
</evidence>
<dbReference type="InterPro" id="IPR000182">
    <property type="entry name" value="GNAT_dom"/>
</dbReference>
<keyword evidence="5" id="KW-1185">Reference proteome</keyword>
<dbReference type="PROSITE" id="PS51186">
    <property type="entry name" value="GNAT"/>
    <property type="match status" value="1"/>
</dbReference>
<feature type="domain" description="N-acetyltransferase" evidence="3">
    <location>
        <begin position="146"/>
        <end position="285"/>
    </location>
</feature>
<dbReference type="EMBL" id="JAUSUF010000002">
    <property type="protein sequence ID" value="MDQ0149059.1"/>
    <property type="molecule type" value="Genomic_DNA"/>
</dbReference>
<reference evidence="4 5" key="1">
    <citation type="submission" date="2023-07" db="EMBL/GenBank/DDBJ databases">
        <title>Genomic Encyclopedia of Type Strains, Phase IV (KMG-IV): sequencing the most valuable type-strain genomes for metagenomic binning, comparative biology and taxonomic classification.</title>
        <authorList>
            <person name="Goeker M."/>
        </authorList>
    </citation>
    <scope>NUCLEOTIDE SEQUENCE [LARGE SCALE GENOMIC DNA]</scope>
    <source>
        <strain evidence="4 5">DSM 20694</strain>
    </source>
</reference>
<gene>
    <name evidence="4" type="ORF">J2S18_000989</name>
</gene>
<dbReference type="SUPFAM" id="SSF55729">
    <property type="entry name" value="Acyl-CoA N-acyltransferases (Nat)"/>
    <property type="match status" value="1"/>
</dbReference>
<dbReference type="CDD" id="cd04301">
    <property type="entry name" value="NAT_SF"/>
    <property type="match status" value="1"/>
</dbReference>
<evidence type="ECO:0000313" key="5">
    <source>
        <dbReference type="Proteomes" id="UP001228504"/>
    </source>
</evidence>